<evidence type="ECO:0000313" key="2">
    <source>
        <dbReference type="EMBL" id="UMB69144.1"/>
    </source>
</evidence>
<dbReference type="Proteomes" id="UP001055336">
    <property type="component" value="Chromosome"/>
</dbReference>
<dbReference type="InterPro" id="IPR022534">
    <property type="entry name" value="DUF2563"/>
</dbReference>
<protein>
    <submittedName>
        <fullName evidence="2">DUF2563 family protein</fullName>
    </submittedName>
</protein>
<dbReference type="RefSeq" id="WP_240260878.1">
    <property type="nucleotide sequence ID" value="NZ_CP092488.2"/>
</dbReference>
<feature type="compositionally biased region" description="Basic and acidic residues" evidence="1">
    <location>
        <begin position="62"/>
        <end position="75"/>
    </location>
</feature>
<evidence type="ECO:0000256" key="1">
    <source>
        <dbReference type="SAM" id="MobiDB-lite"/>
    </source>
</evidence>
<feature type="compositionally biased region" description="Basic and acidic residues" evidence="1">
    <location>
        <begin position="87"/>
        <end position="99"/>
    </location>
</feature>
<dbReference type="EMBL" id="CP092488">
    <property type="protein sequence ID" value="UMB69144.1"/>
    <property type="molecule type" value="Genomic_DNA"/>
</dbReference>
<organism evidence="2 3">
    <name type="scientific">Mycobacterium paraterrae</name>
    <dbReference type="NCBI Taxonomy" id="577492"/>
    <lineage>
        <taxon>Bacteria</taxon>
        <taxon>Bacillati</taxon>
        <taxon>Actinomycetota</taxon>
        <taxon>Actinomycetes</taxon>
        <taxon>Mycobacteriales</taxon>
        <taxon>Mycobacteriaceae</taxon>
        <taxon>Mycobacterium</taxon>
    </lineage>
</organism>
<reference evidence="2" key="1">
    <citation type="submission" date="2022-08" db="EMBL/GenBank/DDBJ databases">
        <title>Whole genome sequencing of non-tuberculosis mycobacteria type-strains.</title>
        <authorList>
            <person name="Igarashi Y."/>
            <person name="Osugi A."/>
            <person name="Mitarai S."/>
        </authorList>
    </citation>
    <scope>NUCLEOTIDE SEQUENCE</scope>
    <source>
        <strain evidence="2">DSM 45127</strain>
    </source>
</reference>
<feature type="region of interest" description="Disordered" evidence="1">
    <location>
        <begin position="1"/>
        <end position="36"/>
    </location>
</feature>
<gene>
    <name evidence="2" type="ORF">MKK62_22695</name>
</gene>
<feature type="region of interest" description="Disordered" evidence="1">
    <location>
        <begin position="59"/>
        <end position="99"/>
    </location>
</feature>
<proteinExistence type="predicted"/>
<accession>A0ABY3VIA3</accession>
<evidence type="ECO:0000313" key="3">
    <source>
        <dbReference type="Proteomes" id="UP001055336"/>
    </source>
</evidence>
<keyword evidence="3" id="KW-1185">Reference proteome</keyword>
<name>A0ABY3VIA3_9MYCO</name>
<dbReference type="Pfam" id="PF10817">
    <property type="entry name" value="DUF2563"/>
    <property type="match status" value="1"/>
</dbReference>
<sequence length="99" mass="10681">MFVDTAKLHSGADNSYSASEHAQAGANHLAGSPPMSGMFGDFADADDFHEAIASAHAQHVRSLQDHHERLDDVGAKAHRAGSEFTAMDDHNASELRRLR</sequence>